<dbReference type="Proteomes" id="UP000244093">
    <property type="component" value="Unassembled WGS sequence"/>
</dbReference>
<organism evidence="3 4">
    <name type="scientific">Zestosphaera tikiterensis</name>
    <dbReference type="NCBI Taxonomy" id="1973259"/>
    <lineage>
        <taxon>Archaea</taxon>
        <taxon>Thermoproteota</taxon>
        <taxon>Thermoprotei</taxon>
        <taxon>Desulfurococcales</taxon>
        <taxon>Desulfurococcaceae</taxon>
        <taxon>Zestosphaera</taxon>
    </lineage>
</organism>
<dbReference type="InterPro" id="IPR001509">
    <property type="entry name" value="Epimerase_deHydtase"/>
</dbReference>
<dbReference type="Pfam" id="PF01370">
    <property type="entry name" value="Epimerase"/>
    <property type="match status" value="1"/>
</dbReference>
<evidence type="ECO:0000313" key="3">
    <source>
        <dbReference type="EMBL" id="PUA31615.1"/>
    </source>
</evidence>
<dbReference type="AlphaFoldDB" id="A0A2R7Y243"/>
<dbReference type="InterPro" id="IPR036291">
    <property type="entry name" value="NAD(P)-bd_dom_sf"/>
</dbReference>
<proteinExistence type="inferred from homology"/>
<dbReference type="PANTHER" id="PTHR43000">
    <property type="entry name" value="DTDP-D-GLUCOSE 4,6-DEHYDRATASE-RELATED"/>
    <property type="match status" value="1"/>
</dbReference>
<name>A0A2R7Y243_9CREN</name>
<evidence type="ECO:0000259" key="2">
    <source>
        <dbReference type="Pfam" id="PF01370"/>
    </source>
</evidence>
<dbReference type="Gene3D" id="3.90.25.10">
    <property type="entry name" value="UDP-galactose 4-epimerase, domain 1"/>
    <property type="match status" value="2"/>
</dbReference>
<protein>
    <recommendedName>
        <fullName evidence="2">NAD-dependent epimerase/dehydratase domain-containing protein</fullName>
    </recommendedName>
</protein>
<feature type="domain" description="NAD-dependent epimerase/dehydratase" evidence="2">
    <location>
        <begin position="3"/>
        <end position="78"/>
    </location>
</feature>
<dbReference type="SUPFAM" id="SSF51735">
    <property type="entry name" value="NAD(P)-binding Rossmann-fold domains"/>
    <property type="match status" value="1"/>
</dbReference>
<sequence>MLYGIRAVVLRYANVVGPRLRHGVIYDLLMKLRRDRTRLEVLGDGTQVRSYIYVDDAVDATMIAYERAGEGFSAFNVASEDWITVRDVVQIILRELGIENIEVVYRSIMHGVGWPGDIKRIALRIDRLKALGFKPSMNSEEAVAKTVKALALEFEHG</sequence>
<reference evidence="3 4" key="1">
    <citation type="journal article" date="2018" name="Syst. Appl. Microbiol.">
        <title>A new symbiotic nanoarchaeote (Candidatus Nanoclepta minutus) and its host (Zestosphaera tikiterensis gen. nov., sp. nov.) from a New Zealand hot spring.</title>
        <authorList>
            <person name="St John E."/>
            <person name="Liu Y."/>
            <person name="Podar M."/>
            <person name="Stott M.B."/>
            <person name="Meneghin J."/>
            <person name="Chen Z."/>
            <person name="Lagutin K."/>
            <person name="Mitchell K."/>
            <person name="Reysenbach A.L."/>
        </authorList>
    </citation>
    <scope>NUCLEOTIDE SEQUENCE [LARGE SCALE GENOMIC DNA]</scope>
    <source>
        <strain evidence="3">NZ3</strain>
    </source>
</reference>
<dbReference type="EMBL" id="NBVN01000008">
    <property type="protein sequence ID" value="PUA31615.1"/>
    <property type="molecule type" value="Genomic_DNA"/>
</dbReference>
<evidence type="ECO:0000313" key="4">
    <source>
        <dbReference type="Proteomes" id="UP000244093"/>
    </source>
</evidence>
<accession>A0A2R7Y243</accession>
<comment type="caution">
    <text evidence="3">The sequence shown here is derived from an EMBL/GenBank/DDBJ whole genome shotgun (WGS) entry which is preliminary data.</text>
</comment>
<gene>
    <name evidence="3" type="ORF">B7O98_08945</name>
</gene>
<comment type="similarity">
    <text evidence="1">Belongs to the NAD(P)-dependent epimerase/dehydratase family.</text>
</comment>
<evidence type="ECO:0000256" key="1">
    <source>
        <dbReference type="ARBA" id="ARBA00007637"/>
    </source>
</evidence>